<accession>A0A1C7LNG5</accession>
<dbReference type="Proteomes" id="UP000092993">
    <property type="component" value="Unassembled WGS sequence"/>
</dbReference>
<keyword evidence="3" id="KW-1185">Reference proteome</keyword>
<feature type="compositionally biased region" description="Polar residues" evidence="1">
    <location>
        <begin position="105"/>
        <end position="116"/>
    </location>
</feature>
<dbReference type="AlphaFoldDB" id="A0A1C7LNG5"/>
<name>A0A1C7LNG5_GRIFR</name>
<organism evidence="2 3">
    <name type="scientific">Grifola frondosa</name>
    <name type="common">Maitake</name>
    <name type="synonym">Polyporus frondosus</name>
    <dbReference type="NCBI Taxonomy" id="5627"/>
    <lineage>
        <taxon>Eukaryota</taxon>
        <taxon>Fungi</taxon>
        <taxon>Dikarya</taxon>
        <taxon>Basidiomycota</taxon>
        <taxon>Agaricomycotina</taxon>
        <taxon>Agaricomycetes</taxon>
        <taxon>Polyporales</taxon>
        <taxon>Grifolaceae</taxon>
        <taxon>Grifola</taxon>
    </lineage>
</organism>
<dbReference type="EMBL" id="LUGG01000032">
    <property type="protein sequence ID" value="OBZ66150.1"/>
    <property type="molecule type" value="Genomic_DNA"/>
</dbReference>
<comment type="caution">
    <text evidence="2">The sequence shown here is derived from an EMBL/GenBank/DDBJ whole genome shotgun (WGS) entry which is preliminary data.</text>
</comment>
<evidence type="ECO:0000313" key="2">
    <source>
        <dbReference type="EMBL" id="OBZ66150.1"/>
    </source>
</evidence>
<evidence type="ECO:0000313" key="3">
    <source>
        <dbReference type="Proteomes" id="UP000092993"/>
    </source>
</evidence>
<reference evidence="2 3" key="1">
    <citation type="submission" date="2016-03" db="EMBL/GenBank/DDBJ databases">
        <title>Whole genome sequencing of Grifola frondosa 9006-11.</title>
        <authorList>
            <person name="Min B."/>
            <person name="Park H."/>
            <person name="Kim J.-G."/>
            <person name="Cho H."/>
            <person name="Oh Y.-L."/>
            <person name="Kong W.-S."/>
            <person name="Choi I.-G."/>
        </authorList>
    </citation>
    <scope>NUCLEOTIDE SEQUENCE [LARGE SCALE GENOMIC DNA]</scope>
    <source>
        <strain evidence="2 3">9006-11</strain>
    </source>
</reference>
<feature type="region of interest" description="Disordered" evidence="1">
    <location>
        <begin position="63"/>
        <end position="161"/>
    </location>
</feature>
<protein>
    <submittedName>
        <fullName evidence="2">Uncharacterized protein</fullName>
    </submittedName>
</protein>
<evidence type="ECO:0000256" key="1">
    <source>
        <dbReference type="SAM" id="MobiDB-lite"/>
    </source>
</evidence>
<proteinExistence type="predicted"/>
<sequence>MTLFPLRRQAHVRRGSEFSLRTCDPTQKTEEDILHGRKEPYRKISVISKDTLFDSGIVDTAPPSAKALSGLGKDSINAAPGQTDGAQAKTDASSLAAVLVESPAPSRQGSVDSQASVKHGSDRLSSFAEHQAEVTTVPQRSGPELPPSPSRPWYALFQQGK</sequence>
<gene>
    <name evidence="2" type="ORF">A0H81_13882</name>
</gene>